<dbReference type="EMBL" id="GACK01000170">
    <property type="protein sequence ID" value="JAA64864.1"/>
    <property type="molecule type" value="mRNA"/>
</dbReference>
<feature type="non-terminal residue" evidence="2">
    <location>
        <position position="125"/>
    </location>
</feature>
<name>L7MMU5_RHIPC</name>
<organism evidence="2">
    <name type="scientific">Rhipicephalus pulchellus</name>
    <name type="common">Yellow backed tick</name>
    <name type="synonym">Dermacentor pulchellus</name>
    <dbReference type="NCBI Taxonomy" id="72859"/>
    <lineage>
        <taxon>Eukaryota</taxon>
        <taxon>Metazoa</taxon>
        <taxon>Ecdysozoa</taxon>
        <taxon>Arthropoda</taxon>
        <taxon>Chelicerata</taxon>
        <taxon>Arachnida</taxon>
        <taxon>Acari</taxon>
        <taxon>Parasitiformes</taxon>
        <taxon>Ixodida</taxon>
        <taxon>Ixodoidea</taxon>
        <taxon>Ixodidae</taxon>
        <taxon>Rhipicephalinae</taxon>
        <taxon>Rhipicephalus</taxon>
        <taxon>Rhipicephalus</taxon>
    </lineage>
</organism>
<keyword evidence="1" id="KW-0812">Transmembrane</keyword>
<reference evidence="2" key="2">
    <citation type="journal article" date="2015" name="J. Proteomics">
        <title>Sexual differences in the sialomes of the zebra tick, Rhipicephalus pulchellus.</title>
        <authorList>
            <person name="Tan A.W."/>
            <person name="Francischetti I.M."/>
            <person name="Slovak M."/>
            <person name="Kini R.M."/>
            <person name="Ribeiro J.M."/>
        </authorList>
    </citation>
    <scope>NUCLEOTIDE SEQUENCE</scope>
    <source>
        <tissue evidence="2">Salivary gland</tissue>
    </source>
</reference>
<sequence>MILSLMQHSLWAGTYIFMAWSALSCWREGDEKNLRRLRIRVRRLKEVRSWAAFFVSPRFSFSFLLALFFSPFLFFFSVFFPLFIYIYFFLSLFLPFFLSISYSFYLSYFFPFSPFLFCPCYLFFS</sequence>
<keyword evidence="1" id="KW-1133">Transmembrane helix</keyword>
<keyword evidence="1" id="KW-0472">Membrane</keyword>
<proteinExistence type="evidence at transcript level"/>
<dbReference type="AlphaFoldDB" id="L7MMU5"/>
<feature type="transmembrane region" description="Helical" evidence="1">
    <location>
        <begin position="74"/>
        <end position="98"/>
    </location>
</feature>
<protein>
    <submittedName>
        <fullName evidence="2">Uncharacterized protein</fullName>
    </submittedName>
</protein>
<feature type="transmembrane region" description="Helical" evidence="1">
    <location>
        <begin position="6"/>
        <end position="26"/>
    </location>
</feature>
<feature type="transmembrane region" description="Helical" evidence="1">
    <location>
        <begin position="47"/>
        <end position="68"/>
    </location>
</feature>
<reference evidence="2" key="1">
    <citation type="submission" date="2012-11" db="EMBL/GenBank/DDBJ databases">
        <authorList>
            <person name="Lucero-Rivera Y.E."/>
            <person name="Tovar-Ramirez D."/>
        </authorList>
    </citation>
    <scope>NUCLEOTIDE SEQUENCE</scope>
    <source>
        <tissue evidence="2">Salivary gland</tissue>
    </source>
</reference>
<feature type="transmembrane region" description="Helical" evidence="1">
    <location>
        <begin position="105"/>
        <end position="124"/>
    </location>
</feature>
<accession>L7MMU5</accession>
<evidence type="ECO:0000313" key="2">
    <source>
        <dbReference type="EMBL" id="JAA64864.1"/>
    </source>
</evidence>
<evidence type="ECO:0000256" key="1">
    <source>
        <dbReference type="SAM" id="Phobius"/>
    </source>
</evidence>